<proteinExistence type="predicted"/>
<organism evidence="1 3">
    <name type="scientific">Xenorhabdus mauleonii</name>
    <dbReference type="NCBI Taxonomy" id="351675"/>
    <lineage>
        <taxon>Bacteria</taxon>
        <taxon>Pseudomonadati</taxon>
        <taxon>Pseudomonadota</taxon>
        <taxon>Gammaproteobacteria</taxon>
        <taxon>Enterobacterales</taxon>
        <taxon>Morganellaceae</taxon>
        <taxon>Xenorhabdus</taxon>
    </lineage>
</organism>
<reference evidence="3" key="2">
    <citation type="submission" date="2016-10" db="EMBL/GenBank/DDBJ databases">
        <authorList>
            <person name="Varghese N."/>
            <person name="Submissions S."/>
        </authorList>
    </citation>
    <scope>NUCLEOTIDE SEQUENCE [LARGE SCALE GENOMIC DNA]</scope>
    <source>
        <strain evidence="3">DSM 17908</strain>
    </source>
</reference>
<dbReference type="AlphaFoldDB" id="A0A1I3RIH0"/>
<sequence>MDQFERYFQQELAYLRELGKLACETKPHLK</sequence>
<reference evidence="1" key="1">
    <citation type="submission" date="2016-10" db="EMBL/GenBank/DDBJ databases">
        <authorList>
            <person name="de Groot N.N."/>
        </authorList>
    </citation>
    <scope>NUCLEOTIDE SEQUENCE [LARGE SCALE GENOMIC DNA]</scope>
    <source>
        <strain evidence="1">DSM 17908</strain>
    </source>
</reference>
<feature type="non-terminal residue" evidence="1">
    <location>
        <position position="30"/>
    </location>
</feature>
<dbReference type="EMBL" id="FORG01000030">
    <property type="protein sequence ID" value="SFK11479.1"/>
    <property type="molecule type" value="Genomic_DNA"/>
</dbReference>
<name>A0A1I3RIH0_9GAMM</name>
<protein>
    <submittedName>
        <fullName evidence="1">Type VI secretion system protein ImpG</fullName>
    </submittedName>
</protein>
<gene>
    <name evidence="1" type="ORF">SAMN05421680_109152</name>
    <name evidence="2" type="ORF">SAMN05421680_1301</name>
</gene>
<dbReference type="Proteomes" id="UP000198919">
    <property type="component" value="Unassembled WGS sequence"/>
</dbReference>
<evidence type="ECO:0000313" key="2">
    <source>
        <dbReference type="EMBL" id="SFK11479.1"/>
    </source>
</evidence>
<accession>A0A1I3RIH0</accession>
<evidence type="ECO:0000313" key="1">
    <source>
        <dbReference type="EMBL" id="SFJ46065.1"/>
    </source>
</evidence>
<evidence type="ECO:0000313" key="3">
    <source>
        <dbReference type="Proteomes" id="UP000198919"/>
    </source>
</evidence>
<dbReference type="EMBL" id="FORG01000009">
    <property type="protein sequence ID" value="SFJ46065.1"/>
    <property type="molecule type" value="Genomic_DNA"/>
</dbReference>